<dbReference type="HOGENOM" id="CLU_062789_0_0_9"/>
<dbReference type="OrthoDB" id="2624539at2"/>
<organism evidence="1 2">
    <name type="scientific">Paenibacillus mucilaginosus K02</name>
    <dbReference type="NCBI Taxonomy" id="997761"/>
    <lineage>
        <taxon>Bacteria</taxon>
        <taxon>Bacillati</taxon>
        <taxon>Bacillota</taxon>
        <taxon>Bacilli</taxon>
        <taxon>Bacillales</taxon>
        <taxon>Paenibacillaceae</taxon>
        <taxon>Paenibacillus</taxon>
    </lineage>
</organism>
<gene>
    <name evidence="1" type="ORF">B2K_19215</name>
</gene>
<dbReference type="AlphaFoldDB" id="I0BKC3"/>
<dbReference type="EMBL" id="CP003422">
    <property type="protein sequence ID" value="AFH62820.2"/>
    <property type="molecule type" value="Genomic_DNA"/>
</dbReference>
<name>I0BKC3_9BACL</name>
<protein>
    <recommendedName>
        <fullName evidence="3">Butirosin biosynthesis protein H N-terminal domain-containing protein</fullName>
    </recommendedName>
</protein>
<proteinExistence type="predicted"/>
<evidence type="ECO:0008006" key="3">
    <source>
        <dbReference type="Google" id="ProtNLM"/>
    </source>
</evidence>
<evidence type="ECO:0000313" key="1">
    <source>
        <dbReference type="EMBL" id="AFH62820.2"/>
    </source>
</evidence>
<dbReference type="KEGG" id="pmw:B2K_19215"/>
<reference evidence="1 2" key="1">
    <citation type="submission" date="2013-06" db="EMBL/GenBank/DDBJ databases">
        <title>Complete genome sequence of Paenibacillus mucilaginosus K02.</title>
        <authorList>
            <person name="Xiao B."/>
            <person name="Sun L."/>
            <person name="Xiao L."/>
            <person name="Lian B."/>
        </authorList>
    </citation>
    <scope>NUCLEOTIDE SEQUENCE [LARGE SCALE GENOMIC DNA]</scope>
    <source>
        <strain evidence="1 2">K02</strain>
    </source>
</reference>
<sequence length="346" mass="40233">MKMHVSLPVEPPIITSWSNQSHVFSIVQRHPACKPWIYSHYIQLELIKGLSGKDTLLNYSHITTPQEDCPWIEISRTNMQQIQESESDLVSFFKESLLKGYYIYAFVDTYYIPAYPFYQLSHAQHDALLLGFNEEQERFYMADFHKHADGANRYGLFEASYSQLTDSILHLKEELNPLKGIELFRYRTDVSYAFDTERVKQSLSDYLESTYTPHREPTWLSTPVLAYGVACYDHLIQHIEDIRTDSGIKDFRFFHVMGDHKLLMYQRLQYMHEIGLIRAERAQAYEEILQDASILRNLLLKFGLTGNTRLLDRIVLLLHKIAECEKIILGEVLGDLKTPSPASVLA</sequence>
<accession>I0BKC3</accession>
<dbReference type="RefSeq" id="WP_016362668.1">
    <property type="nucleotide sequence ID" value="NC_017672.3"/>
</dbReference>
<dbReference type="Proteomes" id="UP000007392">
    <property type="component" value="Chromosome"/>
</dbReference>
<evidence type="ECO:0000313" key="2">
    <source>
        <dbReference type="Proteomes" id="UP000007392"/>
    </source>
</evidence>